<sequence>MKIEIWSDIMCPFCYIGKRRLESALQTLGIQNEVEISWKSFLLNPDIKTDPSKNSLDYLAEAKGWPMEQVTQVTEHVTGIAAAEGLEYHLENTKVANAIDAHRIIQLAKRHRLGNEMEERLFQGYFTEGLNIADHDVLVNLAGEVGIERETARTCLVEQAFTEAINQDIRESRQLGVRGVPFFVFNRQYAISGAQPKELFMETLEKCRKEIVKG</sequence>
<reference evidence="2 3" key="1">
    <citation type="submission" date="2013-02" db="EMBL/GenBank/DDBJ databases">
        <title>A novel strain isolated from Lonar lake, Maharashtra, India.</title>
        <authorList>
            <person name="Singh A."/>
        </authorList>
    </citation>
    <scope>NUCLEOTIDE SEQUENCE [LARGE SCALE GENOMIC DNA]</scope>
    <source>
        <strain evidence="2 3">AK24</strain>
    </source>
</reference>
<dbReference type="InterPro" id="IPR036249">
    <property type="entry name" value="Thioredoxin-like_sf"/>
</dbReference>
<dbReference type="SUPFAM" id="SSF52833">
    <property type="entry name" value="Thioredoxin-like"/>
    <property type="match status" value="1"/>
</dbReference>
<comment type="caution">
    <text evidence="2">The sequence shown here is derived from an EMBL/GenBank/DDBJ whole genome shotgun (WGS) entry which is preliminary data.</text>
</comment>
<dbReference type="EMBL" id="AQHR01000114">
    <property type="protein sequence ID" value="EON74930.1"/>
    <property type="molecule type" value="Genomic_DNA"/>
</dbReference>
<dbReference type="GO" id="GO:0016491">
    <property type="term" value="F:oxidoreductase activity"/>
    <property type="evidence" value="ECO:0007669"/>
    <property type="project" value="InterPro"/>
</dbReference>
<dbReference type="CDD" id="cd03024">
    <property type="entry name" value="DsbA_FrnE"/>
    <property type="match status" value="1"/>
</dbReference>
<dbReference type="GO" id="GO:0016853">
    <property type="term" value="F:isomerase activity"/>
    <property type="evidence" value="ECO:0007669"/>
    <property type="project" value="UniProtKB-KW"/>
</dbReference>
<dbReference type="AlphaFoldDB" id="R7ZLF9"/>
<dbReference type="Proteomes" id="UP000013909">
    <property type="component" value="Unassembled WGS sequence"/>
</dbReference>
<dbReference type="Pfam" id="PF01323">
    <property type="entry name" value="DSBA"/>
    <property type="match status" value="1"/>
</dbReference>
<accession>R7ZLF9</accession>
<evidence type="ECO:0000259" key="1">
    <source>
        <dbReference type="Pfam" id="PF01323"/>
    </source>
</evidence>
<keyword evidence="3" id="KW-1185">Reference proteome</keyword>
<evidence type="ECO:0000313" key="2">
    <source>
        <dbReference type="EMBL" id="EON74930.1"/>
    </source>
</evidence>
<proteinExistence type="predicted"/>
<dbReference type="PANTHER" id="PTHR13887:SF41">
    <property type="entry name" value="THIOREDOXIN SUPERFAMILY PROTEIN"/>
    <property type="match status" value="1"/>
</dbReference>
<dbReference type="RefSeq" id="WP_010856735.1">
    <property type="nucleotide sequence ID" value="NZ_AQHR01000114.1"/>
</dbReference>
<dbReference type="PANTHER" id="PTHR13887">
    <property type="entry name" value="GLUTATHIONE S-TRANSFERASE KAPPA"/>
    <property type="match status" value="1"/>
</dbReference>
<dbReference type="STRING" id="1232681.ADIS_4624"/>
<organism evidence="2 3">
    <name type="scientific">Lunatimonas lonarensis</name>
    <dbReference type="NCBI Taxonomy" id="1232681"/>
    <lineage>
        <taxon>Bacteria</taxon>
        <taxon>Pseudomonadati</taxon>
        <taxon>Bacteroidota</taxon>
        <taxon>Cytophagia</taxon>
        <taxon>Cytophagales</taxon>
        <taxon>Cyclobacteriaceae</taxon>
    </lineage>
</organism>
<keyword evidence="2" id="KW-0413">Isomerase</keyword>
<name>R7ZLF9_9BACT</name>
<protein>
    <submittedName>
        <fullName evidence="2">2-hydroxychromene-2-carboxylate isomerase/DsbA-like thioredoxin domain protein</fullName>
    </submittedName>
</protein>
<evidence type="ECO:0000313" key="3">
    <source>
        <dbReference type="Proteomes" id="UP000013909"/>
    </source>
</evidence>
<feature type="domain" description="DSBA-like thioredoxin" evidence="1">
    <location>
        <begin position="3"/>
        <end position="204"/>
    </location>
</feature>
<dbReference type="InterPro" id="IPR001853">
    <property type="entry name" value="DSBA-like_thioredoxin_dom"/>
</dbReference>
<dbReference type="PATRIC" id="fig|1288963.3.peg.4614"/>
<gene>
    <name evidence="2" type="ORF">ADIS_4624</name>
</gene>
<dbReference type="Gene3D" id="3.40.30.10">
    <property type="entry name" value="Glutaredoxin"/>
    <property type="match status" value="1"/>
</dbReference>
<dbReference type="OrthoDB" id="9799122at2"/>